<organism evidence="6 7">
    <name type="scientific">Flavobacterium jumunjinense</name>
    <dbReference type="NCBI Taxonomy" id="998845"/>
    <lineage>
        <taxon>Bacteria</taxon>
        <taxon>Pseudomonadati</taxon>
        <taxon>Bacteroidota</taxon>
        <taxon>Flavobacteriia</taxon>
        <taxon>Flavobacteriales</taxon>
        <taxon>Flavobacteriaceae</taxon>
        <taxon>Flavobacterium</taxon>
    </lineage>
</organism>
<name>A0ABV5GTS3_9FLAO</name>
<evidence type="ECO:0000256" key="3">
    <source>
        <dbReference type="SAM" id="Coils"/>
    </source>
</evidence>
<feature type="coiled-coil region" evidence="3">
    <location>
        <begin position="51"/>
        <end position="104"/>
    </location>
</feature>
<evidence type="ECO:0000256" key="4">
    <source>
        <dbReference type="SAM" id="MobiDB-lite"/>
    </source>
</evidence>
<feature type="compositionally biased region" description="Basic and acidic residues" evidence="4">
    <location>
        <begin position="234"/>
        <end position="272"/>
    </location>
</feature>
<accession>A0ABV5GTS3</accession>
<feature type="signal peptide" evidence="5">
    <location>
        <begin position="1"/>
        <end position="18"/>
    </location>
</feature>
<proteinExistence type="inferred from homology"/>
<comment type="similarity">
    <text evidence="1">Belongs to the Skp family.</text>
</comment>
<feature type="chain" id="PRO_5046672461" evidence="5">
    <location>
        <begin position="19"/>
        <end position="316"/>
    </location>
</feature>
<feature type="compositionally biased region" description="Basic and acidic residues" evidence="4">
    <location>
        <begin position="281"/>
        <end position="293"/>
    </location>
</feature>
<dbReference type="SMART" id="SM00935">
    <property type="entry name" value="OmpH"/>
    <property type="match status" value="1"/>
</dbReference>
<dbReference type="InterPro" id="IPR024930">
    <property type="entry name" value="Skp_dom_sf"/>
</dbReference>
<dbReference type="PANTHER" id="PTHR35089">
    <property type="entry name" value="CHAPERONE PROTEIN SKP"/>
    <property type="match status" value="1"/>
</dbReference>
<dbReference type="InterPro" id="IPR005632">
    <property type="entry name" value="Chaperone_Skp"/>
</dbReference>
<dbReference type="Gene3D" id="3.30.910.20">
    <property type="entry name" value="Skp domain"/>
    <property type="match status" value="1"/>
</dbReference>
<keyword evidence="7" id="KW-1185">Reference proteome</keyword>
<evidence type="ECO:0000256" key="2">
    <source>
        <dbReference type="ARBA" id="ARBA00022729"/>
    </source>
</evidence>
<dbReference type="Pfam" id="PF03938">
    <property type="entry name" value="OmpH"/>
    <property type="match status" value="1"/>
</dbReference>
<keyword evidence="2 5" id="KW-0732">Signal</keyword>
<evidence type="ECO:0000313" key="7">
    <source>
        <dbReference type="Proteomes" id="UP001589607"/>
    </source>
</evidence>
<dbReference type="Proteomes" id="UP001589607">
    <property type="component" value="Unassembled WGS sequence"/>
</dbReference>
<dbReference type="EMBL" id="JBHMEY010000094">
    <property type="protein sequence ID" value="MFB9098788.1"/>
    <property type="molecule type" value="Genomic_DNA"/>
</dbReference>
<sequence>MKKLFFVTLLFVYFSNFAQTASVRIGYIDMEYILEKVPDYAEAKNQLDLKASKWKEDIEVRKNEITKLKENLATEKVLLTKELIEEREEEISFQEKELFDYQEKRFGARGDLIIQKTTLIKPIQDQVFTAIQDIAEQKRYDFIFDKSSDLTILFASQRHDISDQVVRAIMRSEKRQQLSKKEQKIQDAKEAIEDLQDENPALAERQKVLDDKKAAREKLLEERKAAREKLLEDRRKAAEEKRQKLKDEREAAKNGTVIEKDSTGNKTEEPNKQDSNTPTTPEERKRIIEERRKKVIAEREAAKKAKLEEQKSKEKE</sequence>
<evidence type="ECO:0000256" key="1">
    <source>
        <dbReference type="ARBA" id="ARBA00009091"/>
    </source>
</evidence>
<evidence type="ECO:0000256" key="5">
    <source>
        <dbReference type="SAM" id="SignalP"/>
    </source>
</evidence>
<reference evidence="6 7" key="1">
    <citation type="submission" date="2024-09" db="EMBL/GenBank/DDBJ databases">
        <authorList>
            <person name="Sun Q."/>
            <person name="Mori K."/>
        </authorList>
    </citation>
    <scope>NUCLEOTIDE SEQUENCE [LARGE SCALE GENOMIC DNA]</scope>
    <source>
        <strain evidence="6 7">CECT 7955</strain>
    </source>
</reference>
<dbReference type="RefSeq" id="WP_236458493.1">
    <property type="nucleotide sequence ID" value="NZ_CBCSGE010000001.1"/>
</dbReference>
<protein>
    <submittedName>
        <fullName evidence="6">OmpH family outer membrane protein</fullName>
    </submittedName>
</protein>
<dbReference type="PANTHER" id="PTHR35089:SF1">
    <property type="entry name" value="CHAPERONE PROTEIN SKP"/>
    <property type="match status" value="1"/>
</dbReference>
<evidence type="ECO:0000313" key="6">
    <source>
        <dbReference type="EMBL" id="MFB9098788.1"/>
    </source>
</evidence>
<dbReference type="SUPFAM" id="SSF111384">
    <property type="entry name" value="OmpH-like"/>
    <property type="match status" value="1"/>
</dbReference>
<gene>
    <name evidence="6" type="ORF">ACFFVF_19965</name>
</gene>
<feature type="region of interest" description="Disordered" evidence="4">
    <location>
        <begin position="234"/>
        <end position="293"/>
    </location>
</feature>
<comment type="caution">
    <text evidence="6">The sequence shown here is derived from an EMBL/GenBank/DDBJ whole genome shotgun (WGS) entry which is preliminary data.</text>
</comment>
<keyword evidence="3" id="KW-0175">Coiled coil</keyword>